<dbReference type="InterPro" id="IPR036291">
    <property type="entry name" value="NAD(P)-bd_dom_sf"/>
</dbReference>
<accession>A0A1C3EM82</accession>
<dbReference type="RefSeq" id="WP_068900356.1">
    <property type="nucleotide sequence ID" value="NZ_JBHUIF010000004.1"/>
</dbReference>
<dbReference type="PANTHER" id="PTHR43431">
    <property type="entry name" value="OXIDOREDUCTASE, SHORT CHAIN DEHYDROGENASE/REDUCTASE FAMILY (AFU_ORTHOLOGUE AFUA_5G14000)"/>
    <property type="match status" value="1"/>
</dbReference>
<dbReference type="AlphaFoldDB" id="A0A1C3EM82"/>
<dbReference type="STRING" id="1080227.A8L45_06310"/>
<organism evidence="1 2">
    <name type="scientific">Veronia pacifica</name>
    <dbReference type="NCBI Taxonomy" id="1080227"/>
    <lineage>
        <taxon>Bacteria</taxon>
        <taxon>Pseudomonadati</taxon>
        <taxon>Pseudomonadota</taxon>
        <taxon>Gammaproteobacteria</taxon>
        <taxon>Vibrionales</taxon>
        <taxon>Vibrionaceae</taxon>
        <taxon>Veronia</taxon>
    </lineage>
</organism>
<comment type="caution">
    <text evidence="1">The sequence shown here is derived from an EMBL/GenBank/DDBJ whole genome shotgun (WGS) entry which is preliminary data.</text>
</comment>
<evidence type="ECO:0000313" key="1">
    <source>
        <dbReference type="EMBL" id="ODA34334.1"/>
    </source>
</evidence>
<proteinExistence type="predicted"/>
<keyword evidence="2" id="KW-1185">Reference proteome</keyword>
<dbReference type="InterPro" id="IPR002347">
    <property type="entry name" value="SDR_fam"/>
</dbReference>
<dbReference type="OrthoDB" id="5513072at2"/>
<protein>
    <submittedName>
        <fullName evidence="1">SDR family oxidoreductase</fullName>
    </submittedName>
</protein>
<name>A0A1C3EM82_9GAMM</name>
<evidence type="ECO:0000313" key="2">
    <source>
        <dbReference type="Proteomes" id="UP000094936"/>
    </source>
</evidence>
<dbReference type="EMBL" id="LYBM01000008">
    <property type="protein sequence ID" value="ODA34334.1"/>
    <property type="molecule type" value="Genomic_DNA"/>
</dbReference>
<dbReference type="PRINTS" id="PR00081">
    <property type="entry name" value="GDHRDH"/>
</dbReference>
<reference evidence="1 2" key="1">
    <citation type="submission" date="2016-05" db="EMBL/GenBank/DDBJ databases">
        <title>Genomic Taxonomy of the Vibrionaceae.</title>
        <authorList>
            <person name="Gomez-Gil B."/>
            <person name="Enciso-Ibarra J."/>
        </authorList>
    </citation>
    <scope>NUCLEOTIDE SEQUENCE [LARGE SCALE GENOMIC DNA]</scope>
    <source>
        <strain evidence="1 2">CAIM 1920</strain>
    </source>
</reference>
<gene>
    <name evidence="1" type="ORF">A8L45_06310</name>
</gene>
<dbReference type="Pfam" id="PF00106">
    <property type="entry name" value="adh_short"/>
    <property type="match status" value="1"/>
</dbReference>
<dbReference type="SUPFAM" id="SSF51735">
    <property type="entry name" value="NAD(P)-binding Rossmann-fold domains"/>
    <property type="match status" value="1"/>
</dbReference>
<sequence>MDKKLAVITGYGAGLGKALKERFEMEGYTVLGIARHGGDFEADLTDPDATDRVFAEITKHYGTPEIVIHNVAHLGRGQLESLTADDFEQTWKTTTLSAFNVAKSAIPAMAALHRGTVIFTGATASTKGGKGFSPFASAKFALRGLAQSLAREFQPNGIHIAHVILDGIIWSEVSLKRFPNLQIENALLPKDIAEVYLNLVKQPKSTWSHELDLRPQNEAF</sequence>
<dbReference type="Gene3D" id="3.40.50.720">
    <property type="entry name" value="NAD(P)-binding Rossmann-like Domain"/>
    <property type="match status" value="1"/>
</dbReference>
<dbReference type="PANTHER" id="PTHR43431:SF7">
    <property type="entry name" value="OXIDOREDUCTASE, SHORT CHAIN DEHYDROGENASE_REDUCTASE FAMILY (AFU_ORTHOLOGUE AFUA_5G14000)"/>
    <property type="match status" value="1"/>
</dbReference>
<dbReference type="Proteomes" id="UP000094936">
    <property type="component" value="Unassembled WGS sequence"/>
</dbReference>